<organism evidence="3 4">
    <name type="scientific">Methylovulum psychrotolerans</name>
    <dbReference type="NCBI Taxonomy" id="1704499"/>
    <lineage>
        <taxon>Bacteria</taxon>
        <taxon>Pseudomonadati</taxon>
        <taxon>Pseudomonadota</taxon>
        <taxon>Gammaproteobacteria</taxon>
        <taxon>Methylococcales</taxon>
        <taxon>Methylococcaceae</taxon>
        <taxon>Methylovulum</taxon>
    </lineage>
</organism>
<feature type="signal peptide" evidence="2">
    <location>
        <begin position="1"/>
        <end position="22"/>
    </location>
</feature>
<evidence type="ECO:0000313" key="4">
    <source>
        <dbReference type="Proteomes" id="UP000237423"/>
    </source>
</evidence>
<comment type="caution">
    <text evidence="3">The sequence shown here is derived from an EMBL/GenBank/DDBJ whole genome shotgun (WGS) entry which is preliminary data.</text>
</comment>
<accession>A0A2S5CL41</accession>
<evidence type="ECO:0000256" key="1">
    <source>
        <dbReference type="SAM" id="MobiDB-lite"/>
    </source>
</evidence>
<protein>
    <submittedName>
        <fullName evidence="3">Uncharacterized protein</fullName>
    </submittedName>
</protein>
<name>A0A2S5CL41_9GAMM</name>
<evidence type="ECO:0000313" key="3">
    <source>
        <dbReference type="EMBL" id="POZ51531.1"/>
    </source>
</evidence>
<reference evidence="3 4" key="1">
    <citation type="submission" date="2017-11" db="EMBL/GenBank/DDBJ databases">
        <title>Draft Genome Sequence of Methylobacter psychrotolerans Sph1T, an Obligate Methanotroph from Low-Temperature Environments.</title>
        <authorList>
            <person name="Oshkin I.Y."/>
            <person name="Miroshnikov K."/>
            <person name="Belova S.E."/>
            <person name="Korzhenkov A."/>
            <person name="Toshchakov S.V."/>
            <person name="Dedysh S.N."/>
        </authorList>
    </citation>
    <scope>NUCLEOTIDE SEQUENCE [LARGE SCALE GENOMIC DNA]</scope>
    <source>
        <strain evidence="3 4">Sph1</strain>
    </source>
</reference>
<proteinExistence type="predicted"/>
<dbReference type="EMBL" id="PGFZ01000005">
    <property type="protein sequence ID" value="POZ51531.1"/>
    <property type="molecule type" value="Genomic_DNA"/>
</dbReference>
<feature type="compositionally biased region" description="Basic and acidic residues" evidence="1">
    <location>
        <begin position="48"/>
        <end position="67"/>
    </location>
</feature>
<dbReference type="RefSeq" id="WP_103974446.1">
    <property type="nucleotide sequence ID" value="NZ_CP022129.1"/>
</dbReference>
<dbReference type="Proteomes" id="UP000237423">
    <property type="component" value="Unassembled WGS sequence"/>
</dbReference>
<keyword evidence="2" id="KW-0732">Signal</keyword>
<dbReference type="AlphaFoldDB" id="A0A2S5CL41"/>
<gene>
    <name evidence="3" type="ORF">AADEFJLK_02397</name>
</gene>
<sequence>MMKKLGRGVLIVSLCVGVSVQAQPKPGHANGHAPGVSAAAHPPRHSGAVRERESQGLRDKAANRPEVRPQPYPYFPNNAVLPPLSR</sequence>
<evidence type="ECO:0000256" key="2">
    <source>
        <dbReference type="SAM" id="SignalP"/>
    </source>
</evidence>
<feature type="chain" id="PRO_5015447125" evidence="2">
    <location>
        <begin position="23"/>
        <end position="86"/>
    </location>
</feature>
<feature type="region of interest" description="Disordered" evidence="1">
    <location>
        <begin position="22"/>
        <end position="86"/>
    </location>
</feature>